<dbReference type="PANTHER" id="PTHR35089">
    <property type="entry name" value="CHAPERONE PROTEIN SKP"/>
    <property type="match status" value="1"/>
</dbReference>
<proteinExistence type="inferred from homology"/>
<dbReference type="Proteomes" id="UP000198500">
    <property type="component" value="Unassembled WGS sequence"/>
</dbReference>
<dbReference type="Pfam" id="PF03938">
    <property type="entry name" value="OmpH"/>
    <property type="match status" value="1"/>
</dbReference>
<gene>
    <name evidence="5" type="ORF">SAMN05443545_102427</name>
</gene>
<keyword evidence="2 4" id="KW-0732">Signal</keyword>
<dbReference type="EMBL" id="FNNI01000002">
    <property type="protein sequence ID" value="SDW68241.1"/>
    <property type="molecule type" value="Genomic_DNA"/>
</dbReference>
<evidence type="ECO:0000256" key="4">
    <source>
        <dbReference type="SAM" id="SignalP"/>
    </source>
</evidence>
<reference evidence="5 6" key="1">
    <citation type="submission" date="2016-10" db="EMBL/GenBank/DDBJ databases">
        <authorList>
            <person name="de Groot N.N."/>
        </authorList>
    </citation>
    <scope>NUCLEOTIDE SEQUENCE [LARGE SCALE GENOMIC DNA]</scope>
    <source>
        <strain evidence="5 6">DSM 19219</strain>
    </source>
</reference>
<dbReference type="SMART" id="SM00935">
    <property type="entry name" value="OmpH"/>
    <property type="match status" value="1"/>
</dbReference>
<dbReference type="PANTHER" id="PTHR35089:SF1">
    <property type="entry name" value="CHAPERONE PROTEIN SKP"/>
    <property type="match status" value="1"/>
</dbReference>
<feature type="signal peptide" evidence="4">
    <location>
        <begin position="1"/>
        <end position="23"/>
    </location>
</feature>
<dbReference type="RefSeq" id="WP_092568481.1">
    <property type="nucleotide sequence ID" value="NZ_BMXH01000002.1"/>
</dbReference>
<dbReference type="STRING" id="574349.SAMN05443545_102427"/>
<comment type="similarity">
    <text evidence="1">Belongs to the Skp family.</text>
</comment>
<protein>
    <submittedName>
        <fullName evidence="5">Periplasmic chaperone for outer membrane proteins Skp</fullName>
    </submittedName>
</protein>
<feature type="coiled-coil region" evidence="3">
    <location>
        <begin position="38"/>
        <end position="119"/>
    </location>
</feature>
<evidence type="ECO:0000313" key="5">
    <source>
        <dbReference type="EMBL" id="SDW68241.1"/>
    </source>
</evidence>
<dbReference type="InterPro" id="IPR005632">
    <property type="entry name" value="Chaperone_Skp"/>
</dbReference>
<dbReference type="GO" id="GO:0051082">
    <property type="term" value="F:unfolded protein binding"/>
    <property type="evidence" value="ECO:0007669"/>
    <property type="project" value="InterPro"/>
</dbReference>
<dbReference type="SUPFAM" id="SSF111384">
    <property type="entry name" value="OmpH-like"/>
    <property type="match status" value="1"/>
</dbReference>
<dbReference type="GO" id="GO:0050821">
    <property type="term" value="P:protein stabilization"/>
    <property type="evidence" value="ECO:0007669"/>
    <property type="project" value="TreeGrafter"/>
</dbReference>
<evidence type="ECO:0000256" key="1">
    <source>
        <dbReference type="ARBA" id="ARBA00009091"/>
    </source>
</evidence>
<sequence length="168" mass="19138">MRTVIEGVCLGAMLLLLALPAQATEVGVVDWREALMNTNAAQQSRDRLESQIGNEQQQLQSLGQELQQLQQRMQQNAETMSDSERQQVQQELQQKGQRFQQLRAQVQEAQQQAEQQLLEEFRPKLEQAIDQVVQRYNLEVVVDGEAAIHVDDSLDLTNEVTQILDSLN</sequence>
<evidence type="ECO:0000256" key="3">
    <source>
        <dbReference type="SAM" id="Coils"/>
    </source>
</evidence>
<name>A0A1H2VIS5_9GAMM</name>
<keyword evidence="3" id="KW-0175">Coiled coil</keyword>
<evidence type="ECO:0000256" key="2">
    <source>
        <dbReference type="ARBA" id="ARBA00022729"/>
    </source>
</evidence>
<dbReference type="OrthoDB" id="6194798at2"/>
<evidence type="ECO:0000313" key="6">
    <source>
        <dbReference type="Proteomes" id="UP000198500"/>
    </source>
</evidence>
<accession>A0A1H2VIS5</accession>
<keyword evidence="6" id="KW-1185">Reference proteome</keyword>
<feature type="chain" id="PRO_5011661824" evidence="4">
    <location>
        <begin position="24"/>
        <end position="168"/>
    </location>
</feature>
<dbReference type="InterPro" id="IPR024930">
    <property type="entry name" value="Skp_dom_sf"/>
</dbReference>
<dbReference type="Gene3D" id="3.30.910.20">
    <property type="entry name" value="Skp domain"/>
    <property type="match status" value="1"/>
</dbReference>
<dbReference type="AlphaFoldDB" id="A0A1H2VIS5"/>
<organism evidence="5 6">
    <name type="scientific">Aidingimonas halophila</name>
    <dbReference type="NCBI Taxonomy" id="574349"/>
    <lineage>
        <taxon>Bacteria</taxon>
        <taxon>Pseudomonadati</taxon>
        <taxon>Pseudomonadota</taxon>
        <taxon>Gammaproteobacteria</taxon>
        <taxon>Oceanospirillales</taxon>
        <taxon>Halomonadaceae</taxon>
        <taxon>Aidingimonas</taxon>
    </lineage>
</organism>
<dbReference type="GO" id="GO:0005829">
    <property type="term" value="C:cytosol"/>
    <property type="evidence" value="ECO:0007669"/>
    <property type="project" value="TreeGrafter"/>
</dbReference>